<feature type="signal peptide" evidence="1">
    <location>
        <begin position="1"/>
        <end position="21"/>
    </location>
</feature>
<sequence length="292" mass="33131">MALKPVLFLISFFWLLKPCHGANKKCNETKCKLVIAGNDLPSEFGSKSTEDGVRLVYLNLKVGNNSYNPLQSYDKFQPNKWSWARNIGEPMLSFSYQYQVLSLGLLSNQVRNMEVLLNEEPTGCLANLTSSCKDIVVGRTLLQKIAPKAARGSLHSEDVVCVSVIKRDLDTLGWLGTLYYGNVEYHCCNAEDKRGNATLIQCELPVKESKWLKFFYRALDIVTIFAYLFWPDFLILLPDCLFKFENKENDGFSPITENVILDHTEIPVDDLSPITCPTFMNKCVQRFPTTNS</sequence>
<reference evidence="2" key="1">
    <citation type="submission" date="2023-01" db="EMBL/GenBank/DDBJ databases">
        <title>Genome assembly of the deep-sea coral Lophelia pertusa.</title>
        <authorList>
            <person name="Herrera S."/>
            <person name="Cordes E."/>
        </authorList>
    </citation>
    <scope>NUCLEOTIDE SEQUENCE</scope>
    <source>
        <strain evidence="2">USNM1676648</strain>
        <tissue evidence="2">Polyp</tissue>
    </source>
</reference>
<evidence type="ECO:0000313" key="3">
    <source>
        <dbReference type="Proteomes" id="UP001163046"/>
    </source>
</evidence>
<dbReference type="Proteomes" id="UP001163046">
    <property type="component" value="Unassembled WGS sequence"/>
</dbReference>
<keyword evidence="3" id="KW-1185">Reference proteome</keyword>
<proteinExistence type="predicted"/>
<organism evidence="2 3">
    <name type="scientific">Desmophyllum pertusum</name>
    <dbReference type="NCBI Taxonomy" id="174260"/>
    <lineage>
        <taxon>Eukaryota</taxon>
        <taxon>Metazoa</taxon>
        <taxon>Cnidaria</taxon>
        <taxon>Anthozoa</taxon>
        <taxon>Hexacorallia</taxon>
        <taxon>Scleractinia</taxon>
        <taxon>Caryophylliina</taxon>
        <taxon>Caryophylliidae</taxon>
        <taxon>Desmophyllum</taxon>
    </lineage>
</organism>
<evidence type="ECO:0000256" key="1">
    <source>
        <dbReference type="SAM" id="SignalP"/>
    </source>
</evidence>
<feature type="chain" id="PRO_5040995456" evidence="1">
    <location>
        <begin position="22"/>
        <end position="292"/>
    </location>
</feature>
<gene>
    <name evidence="2" type="ORF">OS493_016830</name>
</gene>
<dbReference type="AlphaFoldDB" id="A0A9X0CTG5"/>
<protein>
    <submittedName>
        <fullName evidence="2">Uncharacterized protein</fullName>
    </submittedName>
</protein>
<comment type="caution">
    <text evidence="2">The sequence shown here is derived from an EMBL/GenBank/DDBJ whole genome shotgun (WGS) entry which is preliminary data.</text>
</comment>
<dbReference type="EMBL" id="MU826834">
    <property type="protein sequence ID" value="KAJ7372899.1"/>
    <property type="molecule type" value="Genomic_DNA"/>
</dbReference>
<dbReference type="OrthoDB" id="5977322at2759"/>
<keyword evidence="1" id="KW-0732">Signal</keyword>
<accession>A0A9X0CTG5</accession>
<name>A0A9X0CTG5_9CNID</name>
<evidence type="ECO:0000313" key="2">
    <source>
        <dbReference type="EMBL" id="KAJ7372899.1"/>
    </source>
</evidence>